<feature type="domain" description="4Fe-4S ferredoxin-type" evidence="6">
    <location>
        <begin position="46"/>
        <end position="77"/>
    </location>
</feature>
<comment type="caution">
    <text evidence="7">The sequence shown here is derived from an EMBL/GenBank/DDBJ whole genome shotgun (WGS) entry which is preliminary data.</text>
</comment>
<dbReference type="Pfam" id="PF02754">
    <property type="entry name" value="CCG"/>
    <property type="match status" value="2"/>
</dbReference>
<feature type="domain" description="4Fe-4S ferredoxin-type" evidence="6">
    <location>
        <begin position="2"/>
        <end position="31"/>
    </location>
</feature>
<keyword evidence="2" id="KW-0479">Metal-binding</keyword>
<keyword evidence="4" id="KW-0408">Iron</keyword>
<dbReference type="PROSITE" id="PS00198">
    <property type="entry name" value="4FE4S_FER_1"/>
    <property type="match status" value="1"/>
</dbReference>
<gene>
    <name evidence="7" type="primary">glpC_2</name>
    <name evidence="7" type="ORF">SDC9_14796</name>
</gene>
<dbReference type="GO" id="GO:0051539">
    <property type="term" value="F:4 iron, 4 sulfur cluster binding"/>
    <property type="evidence" value="ECO:0007669"/>
    <property type="project" value="UniProtKB-KW"/>
</dbReference>
<dbReference type="Gene3D" id="1.10.1060.10">
    <property type="entry name" value="Alpha-helical ferredoxin"/>
    <property type="match status" value="1"/>
</dbReference>
<dbReference type="GO" id="GO:0046872">
    <property type="term" value="F:metal ion binding"/>
    <property type="evidence" value="ECO:0007669"/>
    <property type="project" value="UniProtKB-KW"/>
</dbReference>
<keyword evidence="3" id="KW-0677">Repeat</keyword>
<evidence type="ECO:0000256" key="5">
    <source>
        <dbReference type="ARBA" id="ARBA00023014"/>
    </source>
</evidence>
<dbReference type="SUPFAM" id="SSF46548">
    <property type="entry name" value="alpha-helical ferredoxin"/>
    <property type="match status" value="1"/>
</dbReference>
<dbReference type="NCBIfam" id="TIGR03379">
    <property type="entry name" value="glycerol3P_GlpC"/>
    <property type="match status" value="1"/>
</dbReference>
<dbReference type="PANTHER" id="PTHR32479:SF19">
    <property type="entry name" value="ANAEROBIC GLYCEROL-3-PHOSPHATE DEHYDROGENASE SUBUNIT C"/>
    <property type="match status" value="1"/>
</dbReference>
<evidence type="ECO:0000256" key="2">
    <source>
        <dbReference type="ARBA" id="ARBA00022723"/>
    </source>
</evidence>
<evidence type="ECO:0000256" key="3">
    <source>
        <dbReference type="ARBA" id="ARBA00022737"/>
    </source>
</evidence>
<organism evidence="7">
    <name type="scientific">bioreactor metagenome</name>
    <dbReference type="NCBI Taxonomy" id="1076179"/>
    <lineage>
        <taxon>unclassified sequences</taxon>
        <taxon>metagenomes</taxon>
        <taxon>ecological metagenomes</taxon>
    </lineage>
</organism>
<proteinExistence type="predicted"/>
<keyword evidence="5" id="KW-0411">Iron-sulfur</keyword>
<accession>A0A644TQ30</accession>
<reference evidence="7" key="1">
    <citation type="submission" date="2019-08" db="EMBL/GenBank/DDBJ databases">
        <authorList>
            <person name="Kucharzyk K."/>
            <person name="Murdoch R.W."/>
            <person name="Higgins S."/>
            <person name="Loffler F."/>
        </authorList>
    </citation>
    <scope>NUCLEOTIDE SEQUENCE</scope>
</reference>
<protein>
    <submittedName>
        <fullName evidence="7">Anaerobic glycerol-3-phosphate dehydrogenase subunit C</fullName>
    </submittedName>
</protein>
<dbReference type="InterPro" id="IPR009051">
    <property type="entry name" value="Helical_ferredxn"/>
</dbReference>
<evidence type="ECO:0000313" key="7">
    <source>
        <dbReference type="EMBL" id="MPL69063.1"/>
    </source>
</evidence>
<name>A0A644TQ30_9ZZZZ</name>
<dbReference type="GO" id="GO:0009061">
    <property type="term" value="P:anaerobic respiration"/>
    <property type="evidence" value="ECO:0007669"/>
    <property type="project" value="InterPro"/>
</dbReference>
<dbReference type="GO" id="GO:0016491">
    <property type="term" value="F:oxidoreductase activity"/>
    <property type="evidence" value="ECO:0007669"/>
    <property type="project" value="UniProtKB-ARBA"/>
</dbReference>
<sequence length="399" mass="44399">MKRHHINPDQCIACTVCVAHCPVTAATNKFRGPRMVGPALERMRLLQDDYDSSLDYCTNCKNCDISCPSGVPISTLNMLARTAYYKKRKPKLRDLILSHGERMGKLSEAFPAALTNMGMAIGRRLGMMDWIGLSSKAPIPSYAAESFMKQFKNLRQQSYPDKVVFFVGCYINFNDPQVGMDIVAVMQTNQYEVIVADDFVCCGSPLIVNGFFSEAEQNACQNTQVLKKWIDQGYPVITGCTSCLLMLKQEYQELFGIEQMSKNAKHLYDASEFLLKLHDEGRLNTHFGIRNDQYLYHAPCHLRAQGIGLPALDLLEMVPGLSVEDIDAGCCGISGSYGLKADKYEIAMTIGNKLFTKIKASNKKAVLSECGTCRLQIGHGSGAETIHPISLVRKAYERK</sequence>
<dbReference type="InterPro" id="IPR017753">
    <property type="entry name" value="G3P_DH_GlpC_su"/>
</dbReference>
<dbReference type="AlphaFoldDB" id="A0A644TQ30"/>
<dbReference type="Pfam" id="PF13183">
    <property type="entry name" value="Fer4_8"/>
    <property type="match status" value="1"/>
</dbReference>
<dbReference type="InterPro" id="IPR017896">
    <property type="entry name" value="4Fe4S_Fe-S-bd"/>
</dbReference>
<dbReference type="InterPro" id="IPR017900">
    <property type="entry name" value="4Fe4S_Fe_S_CS"/>
</dbReference>
<dbReference type="NCBIfam" id="NF008369">
    <property type="entry name" value="PRK11168.1"/>
    <property type="match status" value="1"/>
</dbReference>
<evidence type="ECO:0000259" key="6">
    <source>
        <dbReference type="PROSITE" id="PS51379"/>
    </source>
</evidence>
<keyword evidence="1" id="KW-0004">4Fe-4S</keyword>
<dbReference type="GO" id="GO:0009331">
    <property type="term" value="C:glycerol-3-phosphate dehydrogenase (FAD) complex"/>
    <property type="evidence" value="ECO:0007669"/>
    <property type="project" value="InterPro"/>
</dbReference>
<evidence type="ECO:0000256" key="1">
    <source>
        <dbReference type="ARBA" id="ARBA00022485"/>
    </source>
</evidence>
<evidence type="ECO:0000256" key="4">
    <source>
        <dbReference type="ARBA" id="ARBA00023004"/>
    </source>
</evidence>
<dbReference type="EMBL" id="VSSQ01000044">
    <property type="protein sequence ID" value="MPL69063.1"/>
    <property type="molecule type" value="Genomic_DNA"/>
</dbReference>
<dbReference type="PANTHER" id="PTHR32479">
    <property type="entry name" value="GLYCOLATE OXIDASE IRON-SULFUR SUBUNIT"/>
    <property type="match status" value="1"/>
</dbReference>
<dbReference type="InterPro" id="IPR004017">
    <property type="entry name" value="Cys_rich_dom"/>
</dbReference>
<dbReference type="PROSITE" id="PS51379">
    <property type="entry name" value="4FE4S_FER_2"/>
    <property type="match status" value="2"/>
</dbReference>
<dbReference type="GO" id="GO:0016020">
    <property type="term" value="C:membrane"/>
    <property type="evidence" value="ECO:0007669"/>
    <property type="project" value="InterPro"/>
</dbReference>